<organism evidence="1 2">
    <name type="scientific">Nocardiopsis metallicus</name>
    <dbReference type="NCBI Taxonomy" id="179819"/>
    <lineage>
        <taxon>Bacteria</taxon>
        <taxon>Bacillati</taxon>
        <taxon>Actinomycetota</taxon>
        <taxon>Actinomycetes</taxon>
        <taxon>Streptosporangiales</taxon>
        <taxon>Nocardiopsidaceae</taxon>
        <taxon>Nocardiopsis</taxon>
    </lineage>
</organism>
<gene>
    <name evidence="1" type="ORF">HNR07_005359</name>
</gene>
<reference evidence="1 2" key="1">
    <citation type="submission" date="2020-08" db="EMBL/GenBank/DDBJ databases">
        <title>Sequencing the genomes of 1000 actinobacteria strains.</title>
        <authorList>
            <person name="Klenk H.-P."/>
        </authorList>
    </citation>
    <scope>NUCLEOTIDE SEQUENCE [LARGE SCALE GENOMIC DNA]</scope>
    <source>
        <strain evidence="1 2">DSM 44598</strain>
    </source>
</reference>
<proteinExistence type="predicted"/>
<name>A0A840WDI1_9ACTN</name>
<accession>A0A840WDI1</accession>
<dbReference type="Proteomes" id="UP000579647">
    <property type="component" value="Unassembled WGS sequence"/>
</dbReference>
<dbReference type="RefSeq" id="WP_184367365.1">
    <property type="nucleotide sequence ID" value="NZ_BAAAKM010000112.1"/>
</dbReference>
<sequence>MAYPSEDEILRCDSVLTWIDDNFLRNDPYSFKDTPDGFRSTAALIANSLEVDRNGIFCIGSGAIGLSLNPSKAKFGKLKRFDIESDIDLAVISEYHFETAWRDLRKASQPTLGYMEELVRDNISWQRRRLFDGTILAHKLLPALSFGPSWMTALVGVEEHISRLLDREISLGIWIYRDYWSLRNYVSDGLVKCRRGMYE</sequence>
<keyword evidence="2" id="KW-1185">Reference proteome</keyword>
<comment type="caution">
    <text evidence="1">The sequence shown here is derived from an EMBL/GenBank/DDBJ whole genome shotgun (WGS) entry which is preliminary data.</text>
</comment>
<evidence type="ECO:0000313" key="1">
    <source>
        <dbReference type="EMBL" id="MBB5494222.1"/>
    </source>
</evidence>
<protein>
    <submittedName>
        <fullName evidence="1">Uncharacterized protein</fullName>
    </submittedName>
</protein>
<dbReference type="AlphaFoldDB" id="A0A840WDI1"/>
<dbReference type="EMBL" id="JACHDO010000001">
    <property type="protein sequence ID" value="MBB5494222.1"/>
    <property type="molecule type" value="Genomic_DNA"/>
</dbReference>
<evidence type="ECO:0000313" key="2">
    <source>
        <dbReference type="Proteomes" id="UP000579647"/>
    </source>
</evidence>